<accession>A0A7S4HU48</accession>
<proteinExistence type="predicted"/>
<sequence>MLSKQAPSALVAETLDVDHMLGGDYYCATLADGVSQEFCRAELPRGRRQARTAAQAARASCKFATRMGSEFFFAWHPGHVAAGVEEHGWTATDPWDGKELPLSMTHGLLIPKSFGFPAYLGMTTYANGTLEVCEVPDPSVEGSSWIFERFGPFPGRGGGQWQSAAWDDAGKF</sequence>
<dbReference type="AlphaFoldDB" id="A0A7S4HU48"/>
<organism evidence="1">
    <name type="scientific">Prymnesium polylepis</name>
    <dbReference type="NCBI Taxonomy" id="72548"/>
    <lineage>
        <taxon>Eukaryota</taxon>
        <taxon>Haptista</taxon>
        <taxon>Haptophyta</taxon>
        <taxon>Prymnesiophyceae</taxon>
        <taxon>Prymnesiales</taxon>
        <taxon>Prymnesiaceae</taxon>
        <taxon>Prymnesium</taxon>
    </lineage>
</organism>
<reference evidence="1" key="1">
    <citation type="submission" date="2021-01" db="EMBL/GenBank/DDBJ databases">
        <authorList>
            <person name="Corre E."/>
            <person name="Pelletier E."/>
            <person name="Niang G."/>
            <person name="Scheremetjew M."/>
            <person name="Finn R."/>
            <person name="Kale V."/>
            <person name="Holt S."/>
            <person name="Cochrane G."/>
            <person name="Meng A."/>
            <person name="Brown T."/>
            <person name="Cohen L."/>
        </authorList>
    </citation>
    <scope>NUCLEOTIDE SEQUENCE</scope>
    <source>
        <strain evidence="1">UIO037</strain>
    </source>
</reference>
<dbReference type="EMBL" id="HBKO01013824">
    <property type="protein sequence ID" value="CAE2209507.1"/>
    <property type="molecule type" value="Transcribed_RNA"/>
</dbReference>
<name>A0A7S4HU48_9EUKA</name>
<protein>
    <submittedName>
        <fullName evidence="1">Uncharacterized protein</fullName>
    </submittedName>
</protein>
<gene>
    <name evidence="1" type="ORF">CPOL0286_LOCUS6239</name>
</gene>
<evidence type="ECO:0000313" key="1">
    <source>
        <dbReference type="EMBL" id="CAE2209507.1"/>
    </source>
</evidence>